<organism evidence="1">
    <name type="scientific">Pseudomonas phage vB_PaeM_FBPa36</name>
    <dbReference type="NCBI Taxonomy" id="3231237"/>
    <lineage>
        <taxon>Viruses</taxon>
    </lineage>
</organism>
<proteinExistence type="predicted"/>
<protein>
    <submittedName>
        <fullName evidence="1">Uncharacterized protein</fullName>
    </submittedName>
</protein>
<accession>A0AAU8KUU2</accession>
<reference evidence="1" key="1">
    <citation type="submission" date="2024-05" db="EMBL/GenBank/DDBJ databases">
        <title>Defense systems in Pseudomonas aeruginosa.</title>
        <authorList>
            <person name="van den Berg D.F."/>
            <person name="Costa R.A."/>
        </authorList>
    </citation>
    <scope>NUCLEOTIDE SEQUENCE</scope>
</reference>
<evidence type="ECO:0000313" key="1">
    <source>
        <dbReference type="EMBL" id="XCN26531.1"/>
    </source>
</evidence>
<dbReference type="EMBL" id="PP813861">
    <property type="protein sequence ID" value="XCN26531.1"/>
    <property type="molecule type" value="Genomic_DNA"/>
</dbReference>
<sequence length="76" mass="8639">MKESTMTTKMYNGPYGNYEAGTYGAVLNALAEQEGRPLTWIDQHVLGQGKLLKRSDESIVVATWEWHDNEIVFNFS</sequence>
<name>A0AAU8KUU2_9VIRU</name>